<dbReference type="Gene3D" id="1.25.40.10">
    <property type="entry name" value="Tetratricopeptide repeat domain"/>
    <property type="match status" value="3"/>
</dbReference>
<dbReference type="GO" id="GO:0102710">
    <property type="term" value="F:D-inositol-3-phosphate glycosyltransferase activity"/>
    <property type="evidence" value="ECO:0007669"/>
    <property type="project" value="UniProtKB-EC"/>
</dbReference>
<dbReference type="Proteomes" id="UP000487268">
    <property type="component" value="Unassembled WGS sequence"/>
</dbReference>
<feature type="region of interest" description="Disordered" evidence="1">
    <location>
        <begin position="197"/>
        <end position="222"/>
    </location>
</feature>
<comment type="caution">
    <text evidence="2">The sequence shown here is derived from an EMBL/GenBank/DDBJ whole genome shotgun (WGS) entry which is preliminary data.</text>
</comment>
<dbReference type="SUPFAM" id="SSF52540">
    <property type="entry name" value="P-loop containing nucleoside triphosphate hydrolases"/>
    <property type="match status" value="1"/>
</dbReference>
<dbReference type="PANTHER" id="PTHR46082">
    <property type="entry name" value="ATP/GTP-BINDING PROTEIN-RELATED"/>
    <property type="match status" value="1"/>
</dbReference>
<sequence>MVLLFGRAEDERLKGLDIAAAGFSQAARRVRDLPGIELVIRGARKGTAAEVTRRVRKQARDKGLNVRVKQYTTQPARLADDLRAASLVIMPSRAEGFGLVGAEAIVAGTPVLVSSTSGLGTLLTEALDQESLRTVVETTSDDKATAENWGRAIEAVLKNRTTAFQQARALQQQLAETITWASAISAFLKALDPSTALAHKDSPPTPSPPTDPQSLVQNGSDVIDRGLPQRLRGFTGRGELLSKVEQALSETPPSPVALYGPGGVGKSSVAVEYAYRFADRYDLVQFVNAETPELIAAQIGELGVAIGVASATVDTDTAAKATIEALQHRQNWLLVFDNIVHPDDLQPWLPKGSGHVLATSRAGGWQELAHPIPVEEFHRAESIDLLTRNVQGLDAQDAGQVADILGDLPLALAQVSGVLGAGVSPAELRTLISEQAKKVLDHGAKRSYGETLAAITLVATTKLADESPTAANLLQLCCYLAPEPIPADWFRALPASHTATTAPGPLPQGVLDTSAAFSLIRDKGLGRLDASGMRLHRLTQAIIRDHTRHQTDAYQTLAADILTTAAPLDSGDTTYWPQWKRLTPHLLATNLYTTSSPPLRQVACKAAHYLIVSGQTKAAHTLTTSLHQGWAEHLGADHTDTLTAAQHRTHALRDLGDYTTAHIISQATLRHHRQTLGEDHPDTLTSANNLAVTLSALGRDNEALPLDKDAHERRRRVLGEDHPDTLTSAGNLAGTLRALGRANEALPFAQDTYERCRRVLGDDHPGTLNSAGNLAGTLRALGRDNQALPLAQDTHERRRRVLGDDHPDTLTSASNLAGTLRALGRANEALPFAQDTYERCRRVLGDDHPGTLTSANNLAALLRALGRANEALPFAQDTYERCRRILGDDHPDTLTSANNLAAILSALGRANEALPLDKDAHERCRRILGEDHPDTLTSANNLAGTLSALGRDNQALPLAQDTHERRRRILGDDHPDTLNSANNLAVLLRALGRDNQALPLAQDAHERCRRILGDDHPDTLTSANNLAGTLRALGRDNQALPLAQDTYERRRRILGDDHLDTLTSARNLVIILSESGRGNAARVIEMQIPKKGKQKRKGGRGKNK</sequence>
<reference evidence="2 3" key="1">
    <citation type="submission" date="2019-10" db="EMBL/GenBank/DDBJ databases">
        <title>Actinomadura rubteroloni sp. nov. and Actinomadura macrotermitis sp. nov., isolated from the gut of fungus growing-termite Macrotermes natalensis.</title>
        <authorList>
            <person name="Benndorf R."/>
            <person name="Martin K."/>
            <person name="Kuefner M."/>
            <person name="De Beer W."/>
            <person name="Kaster A.-K."/>
            <person name="Vollmers J."/>
            <person name="Poulsen M."/>
            <person name="Beemelmanns C."/>
        </authorList>
    </citation>
    <scope>NUCLEOTIDE SEQUENCE [LARGE SCALE GENOMIC DNA]</scope>
    <source>
        <strain evidence="2 3">RB68</strain>
    </source>
</reference>
<dbReference type="PANTHER" id="PTHR46082:SF6">
    <property type="entry name" value="AAA+ ATPASE DOMAIN-CONTAINING PROTEIN-RELATED"/>
    <property type="match status" value="1"/>
</dbReference>
<gene>
    <name evidence="2" type="primary">mshA_10</name>
    <name evidence="2" type="ORF">ACRB68_46190</name>
</gene>
<dbReference type="AlphaFoldDB" id="A0A7K0BZB1"/>
<dbReference type="EMBL" id="WEGH01000003">
    <property type="protein sequence ID" value="MQY06528.1"/>
    <property type="molecule type" value="Genomic_DNA"/>
</dbReference>
<dbReference type="EC" id="2.4.1.250" evidence="2"/>
<dbReference type="Pfam" id="PF20706">
    <property type="entry name" value="GT4-conflict"/>
    <property type="match status" value="1"/>
</dbReference>
<dbReference type="Gene3D" id="3.40.50.2000">
    <property type="entry name" value="Glycogen Phosphorylase B"/>
    <property type="match status" value="1"/>
</dbReference>
<keyword evidence="2" id="KW-0328">Glycosyltransferase</keyword>
<dbReference type="InterPro" id="IPR027417">
    <property type="entry name" value="P-loop_NTPase"/>
</dbReference>
<organism evidence="2 3">
    <name type="scientific">Actinomadura macrotermitis</name>
    <dbReference type="NCBI Taxonomy" id="2585200"/>
    <lineage>
        <taxon>Bacteria</taxon>
        <taxon>Bacillati</taxon>
        <taxon>Actinomycetota</taxon>
        <taxon>Actinomycetes</taxon>
        <taxon>Streptosporangiales</taxon>
        <taxon>Thermomonosporaceae</taxon>
        <taxon>Actinomadura</taxon>
    </lineage>
</organism>
<dbReference type="InterPro" id="IPR053137">
    <property type="entry name" value="NLR-like"/>
</dbReference>
<evidence type="ECO:0000313" key="2">
    <source>
        <dbReference type="EMBL" id="MQY06528.1"/>
    </source>
</evidence>
<dbReference type="Gene3D" id="3.40.50.300">
    <property type="entry name" value="P-loop containing nucleotide triphosphate hydrolases"/>
    <property type="match status" value="1"/>
</dbReference>
<accession>A0A7K0BZB1</accession>
<dbReference type="Pfam" id="PF13374">
    <property type="entry name" value="TPR_10"/>
    <property type="match status" value="2"/>
</dbReference>
<dbReference type="SUPFAM" id="SSF48452">
    <property type="entry name" value="TPR-like"/>
    <property type="match status" value="4"/>
</dbReference>
<dbReference type="NCBIfam" id="NF040586">
    <property type="entry name" value="FxSxx_TPR"/>
    <property type="match status" value="1"/>
</dbReference>
<protein>
    <submittedName>
        <fullName evidence="2">D-inositol-3-phosphate glycosyltransferase</fullName>
        <ecNumber evidence="2">2.4.1.250</ecNumber>
    </submittedName>
</protein>
<keyword evidence="2" id="KW-0808">Transferase</keyword>
<evidence type="ECO:0000256" key="1">
    <source>
        <dbReference type="SAM" id="MobiDB-lite"/>
    </source>
</evidence>
<dbReference type="SUPFAM" id="SSF53756">
    <property type="entry name" value="UDP-Glycosyltransferase/glycogen phosphorylase"/>
    <property type="match status" value="1"/>
</dbReference>
<dbReference type="InterPro" id="IPR011990">
    <property type="entry name" value="TPR-like_helical_dom_sf"/>
</dbReference>
<keyword evidence="3" id="KW-1185">Reference proteome</keyword>
<dbReference type="Pfam" id="PF13424">
    <property type="entry name" value="TPR_12"/>
    <property type="match status" value="4"/>
</dbReference>
<name>A0A7K0BZB1_9ACTN</name>
<evidence type="ECO:0000313" key="3">
    <source>
        <dbReference type="Proteomes" id="UP000487268"/>
    </source>
</evidence>
<proteinExistence type="predicted"/>